<evidence type="ECO:0000313" key="3">
    <source>
        <dbReference type="Proteomes" id="UP001227192"/>
    </source>
</evidence>
<feature type="signal peptide" evidence="1">
    <location>
        <begin position="1"/>
        <end position="20"/>
    </location>
</feature>
<reference evidence="2" key="1">
    <citation type="submission" date="2015-06" db="EMBL/GenBank/DDBJ databases">
        <authorList>
            <person name="Nguyen H."/>
        </authorList>
    </citation>
    <scope>NUCLEOTIDE SEQUENCE</scope>
    <source>
        <strain evidence="2">DAOM 180753</strain>
    </source>
</reference>
<name>A0AAI9T7G9_PENTH</name>
<protein>
    <submittedName>
        <fullName evidence="2">Uncharacterized protein</fullName>
    </submittedName>
</protein>
<dbReference type="AlphaFoldDB" id="A0AAI9T7G9"/>
<organism evidence="2 3">
    <name type="scientific">Penicillium thymicola</name>
    <dbReference type="NCBI Taxonomy" id="293382"/>
    <lineage>
        <taxon>Eukaryota</taxon>
        <taxon>Fungi</taxon>
        <taxon>Dikarya</taxon>
        <taxon>Ascomycota</taxon>
        <taxon>Pezizomycotina</taxon>
        <taxon>Eurotiomycetes</taxon>
        <taxon>Eurotiomycetidae</taxon>
        <taxon>Eurotiales</taxon>
        <taxon>Aspergillaceae</taxon>
        <taxon>Penicillium</taxon>
    </lineage>
</organism>
<comment type="caution">
    <text evidence="2">The sequence shown here is derived from an EMBL/GenBank/DDBJ whole genome shotgun (WGS) entry which is preliminary data.</text>
</comment>
<evidence type="ECO:0000256" key="1">
    <source>
        <dbReference type="SAM" id="SignalP"/>
    </source>
</evidence>
<keyword evidence="3" id="KW-1185">Reference proteome</keyword>
<proteinExistence type="predicted"/>
<accession>A0AAI9T7G9</accession>
<evidence type="ECO:0000313" key="2">
    <source>
        <dbReference type="EMBL" id="KAJ9481689.1"/>
    </source>
</evidence>
<keyword evidence="1" id="KW-0732">Signal</keyword>
<sequence>MACRWFNVHRLKRVLPTLLALTLDAIMWQEHLRFPSKEVQRREWSGASAIETLRAQQMRTNDGYPKRLRVMDHFAIEAEYIAPEHGRRHIIRPIRLFLIPDKALHGLWSDEKVDLLVALRRAFGKRFARHDLSYSAMRQQTLAPVFSGMACLQGIKDAIA</sequence>
<dbReference type="EMBL" id="LACB01000704">
    <property type="protein sequence ID" value="KAJ9481689.1"/>
    <property type="molecule type" value="Genomic_DNA"/>
</dbReference>
<feature type="chain" id="PRO_5042619765" evidence="1">
    <location>
        <begin position="21"/>
        <end position="160"/>
    </location>
</feature>
<dbReference type="Proteomes" id="UP001227192">
    <property type="component" value="Unassembled WGS sequence"/>
</dbReference>
<gene>
    <name evidence="2" type="ORF">VN97_g11777</name>
</gene>
<reference evidence="2" key="2">
    <citation type="journal article" date="2016" name="Fungal Biol.">
        <title>Ochratoxin A production by Penicillium thymicola.</title>
        <authorList>
            <person name="Nguyen H.D.T."/>
            <person name="McMullin D.R."/>
            <person name="Ponomareva E."/>
            <person name="Riley R."/>
            <person name="Pomraning K.R."/>
            <person name="Baker S.E."/>
            <person name="Seifert K.A."/>
        </authorList>
    </citation>
    <scope>NUCLEOTIDE SEQUENCE</scope>
    <source>
        <strain evidence="2">DAOM 180753</strain>
    </source>
</reference>